<feature type="compositionally biased region" description="Polar residues" evidence="7">
    <location>
        <begin position="546"/>
        <end position="565"/>
    </location>
</feature>
<dbReference type="PANTHER" id="PTHR11501:SF18">
    <property type="entry name" value="MICROTUBULE-ASSOCIATED PROTEIN"/>
    <property type="match status" value="1"/>
</dbReference>
<dbReference type="GO" id="GO:0008017">
    <property type="term" value="F:microtubule binding"/>
    <property type="evidence" value="ECO:0007669"/>
    <property type="project" value="InterPro"/>
</dbReference>
<feature type="region of interest" description="Disordered" evidence="7">
    <location>
        <begin position="200"/>
        <end position="295"/>
    </location>
</feature>
<feature type="compositionally biased region" description="Low complexity" evidence="7">
    <location>
        <begin position="660"/>
        <end position="705"/>
    </location>
</feature>
<keyword evidence="3" id="KW-0597">Phosphoprotein</keyword>
<dbReference type="GO" id="GO:0031175">
    <property type="term" value="P:neuron projection development"/>
    <property type="evidence" value="ECO:0007669"/>
    <property type="project" value="TreeGrafter"/>
</dbReference>
<feature type="compositionally biased region" description="Low complexity" evidence="7">
    <location>
        <begin position="612"/>
        <end position="629"/>
    </location>
</feature>
<evidence type="ECO:0000256" key="4">
    <source>
        <dbReference type="ARBA" id="ARBA00022737"/>
    </source>
</evidence>
<feature type="compositionally biased region" description="Low complexity" evidence="7">
    <location>
        <begin position="118"/>
        <end position="134"/>
    </location>
</feature>
<feature type="compositionally biased region" description="Basic and acidic residues" evidence="7">
    <location>
        <begin position="482"/>
        <end position="493"/>
    </location>
</feature>
<dbReference type="AlphaFoldDB" id="A0AAN9G3A8"/>
<feature type="compositionally biased region" description="Polar residues" evidence="7">
    <location>
        <begin position="49"/>
        <end position="58"/>
    </location>
</feature>
<feature type="compositionally biased region" description="Low complexity" evidence="7">
    <location>
        <begin position="144"/>
        <end position="155"/>
    </location>
</feature>
<keyword evidence="6" id="KW-0493">Microtubule</keyword>
<keyword evidence="5 6" id="KW-0206">Cytoskeleton</keyword>
<sequence>MDGVTTNGLHGDEASNGAHDVIKPPASDPMSMSGLFSRDLDLQGDDGDSTTSTSNISHSDAFGGCGMTDSFIQQEDLPPLGDQDQREDALDGCGMTDSFMQMTNGGSVVSGTDNQDDPSTLSSASSSTAPTNTSDGVLIDFGLPAATTAPPTTTTDVGDNGMDSQAAMFGEDLEGSQEALHRGGFSDGGDDGAIITTTANTNPADDYHPGQPTMTTTTNPFATGEPLHPEPPAPHPAMPAGIDLLIQSAPPPPHPYPEEEGEKEKEGAGEGEGYNPFAPTGEERLESDDTTATTNPFAEPARMVEQAGGHAAELLGGLMGGGEQEGEGGWNAERVTGAVNQAFSEDTDPEMETASLPSFNDTTGITAAQEHVSALSEALDTGYLADLEMSAAPGAPRGSEETTPSPPSQLEDIEAYDRIETAAGAPGSDIHVGLGGTDVDFGITTHAQESAPATEEVPQPPATESSPLVPEIPAEVSPPEPEPEKPQPKEETSKPVLAVVPQPTPASTTQIPKSGKTKPGEKIPTKSPKKAAPPTSPTKSGVPVKTKTTPATRQRPASATTRTSFGSRPTSASTTGSRSTPGTTTGSRPTSASTTGSRPTSARAAKKDDGTPSKTSTPTSRPRTAPSTRLSKDSSQDKTATNGVKSDVSKPGGRSPATRTSAAKPSPNKAASTPRATTTPRSTTTPKTPTGTGSASPASSASGSAKTDVKSKIGSLNNATHTPGGGNVKIQSKKPDVSKVGSRIGSKDMIDHKPGGGNVKIETKKLEFGTVKSRVGSLDNAKHTPKGGEKKIESKKLDWKVQSKIGSLDNAKHTPGGGDKKIEQKKLDWKVESKIGSLDNAQHVAGGGDKKVITMATASSVQYSPYGCETKSNKCPYYS</sequence>
<accession>A0AAN9G3A8</accession>
<evidence type="ECO:0000313" key="9">
    <source>
        <dbReference type="Proteomes" id="UP001374579"/>
    </source>
</evidence>
<keyword evidence="4" id="KW-0677">Repeat</keyword>
<comment type="caution">
    <text evidence="8">The sequence shown here is derived from an EMBL/GenBank/DDBJ whole genome shotgun (WGS) entry which is preliminary data.</text>
</comment>
<proteinExistence type="predicted"/>
<evidence type="ECO:0000256" key="5">
    <source>
        <dbReference type="ARBA" id="ARBA00023212"/>
    </source>
</evidence>
<name>A0AAN9G3A8_9CAEN</name>
<evidence type="ECO:0000256" key="7">
    <source>
        <dbReference type="SAM" id="MobiDB-lite"/>
    </source>
</evidence>
<dbReference type="InterPro" id="IPR001084">
    <property type="entry name" value="MAP_tubulin-bd_rpt"/>
</dbReference>
<evidence type="ECO:0000313" key="8">
    <source>
        <dbReference type="EMBL" id="KAK7092405.1"/>
    </source>
</evidence>
<feature type="compositionally biased region" description="Polar residues" evidence="7">
    <location>
        <begin position="98"/>
        <end position="113"/>
    </location>
</feature>
<comment type="subcellular location">
    <subcellularLocation>
        <location evidence="1 6">Cytoplasm</location>
        <location evidence="1 6">Cytoskeleton</location>
    </subcellularLocation>
</comment>
<evidence type="ECO:0000256" key="6">
    <source>
        <dbReference type="RuleBase" id="RU000686"/>
    </source>
</evidence>
<dbReference type="Proteomes" id="UP001374579">
    <property type="component" value="Unassembled WGS sequence"/>
</dbReference>
<keyword evidence="9" id="KW-1185">Reference proteome</keyword>
<keyword evidence="2 6" id="KW-0963">Cytoplasm</keyword>
<dbReference type="InterPro" id="IPR027324">
    <property type="entry name" value="MAP2/MAP4/Tau"/>
</dbReference>
<feature type="region of interest" description="Disordered" evidence="7">
    <location>
        <begin position="443"/>
        <end position="758"/>
    </location>
</feature>
<feature type="region of interest" description="Disordered" evidence="7">
    <location>
        <begin position="1"/>
        <end position="165"/>
    </location>
</feature>
<dbReference type="GO" id="GO:0000226">
    <property type="term" value="P:microtubule cytoskeleton organization"/>
    <property type="evidence" value="ECO:0007669"/>
    <property type="project" value="TreeGrafter"/>
</dbReference>
<evidence type="ECO:0000256" key="2">
    <source>
        <dbReference type="ARBA" id="ARBA00022490"/>
    </source>
</evidence>
<reference evidence="8 9" key="1">
    <citation type="submission" date="2024-02" db="EMBL/GenBank/DDBJ databases">
        <title>Chromosome-scale genome assembly of the rough periwinkle Littorina saxatilis.</title>
        <authorList>
            <person name="De Jode A."/>
            <person name="Faria R."/>
            <person name="Formenti G."/>
            <person name="Sims Y."/>
            <person name="Smith T.P."/>
            <person name="Tracey A."/>
            <person name="Wood J.M.D."/>
            <person name="Zagrodzka Z.B."/>
            <person name="Johannesson K."/>
            <person name="Butlin R.K."/>
            <person name="Leder E.H."/>
        </authorList>
    </citation>
    <scope>NUCLEOTIDE SEQUENCE [LARGE SCALE GENOMIC DNA]</scope>
    <source>
        <strain evidence="8">Snail1</strain>
        <tissue evidence="8">Muscle</tissue>
    </source>
</reference>
<dbReference type="EMBL" id="JBAMIC010000021">
    <property type="protein sequence ID" value="KAK7092405.1"/>
    <property type="molecule type" value="Genomic_DNA"/>
</dbReference>
<feature type="compositionally biased region" description="Low complexity" evidence="7">
    <location>
        <begin position="530"/>
        <end position="540"/>
    </location>
</feature>
<dbReference type="PROSITE" id="PS00229">
    <property type="entry name" value="TAU_MAP_1"/>
    <property type="match status" value="3"/>
</dbReference>
<gene>
    <name evidence="8" type="ORF">V1264_008152</name>
</gene>
<organism evidence="8 9">
    <name type="scientific">Littorina saxatilis</name>
    <dbReference type="NCBI Taxonomy" id="31220"/>
    <lineage>
        <taxon>Eukaryota</taxon>
        <taxon>Metazoa</taxon>
        <taxon>Spiralia</taxon>
        <taxon>Lophotrochozoa</taxon>
        <taxon>Mollusca</taxon>
        <taxon>Gastropoda</taxon>
        <taxon>Caenogastropoda</taxon>
        <taxon>Littorinimorpha</taxon>
        <taxon>Littorinoidea</taxon>
        <taxon>Littorinidae</taxon>
        <taxon>Littorina</taxon>
    </lineage>
</organism>
<feature type="compositionally biased region" description="Basic and acidic residues" evidence="7">
    <location>
        <begin position="745"/>
        <end position="754"/>
    </location>
</feature>
<evidence type="ECO:0000256" key="3">
    <source>
        <dbReference type="ARBA" id="ARBA00022553"/>
    </source>
</evidence>
<protein>
    <recommendedName>
        <fullName evidence="6">Microtubule-associated protein</fullName>
    </recommendedName>
</protein>
<dbReference type="GO" id="GO:0043005">
    <property type="term" value="C:neuron projection"/>
    <property type="evidence" value="ECO:0007669"/>
    <property type="project" value="TreeGrafter"/>
</dbReference>
<evidence type="ECO:0000256" key="1">
    <source>
        <dbReference type="ARBA" id="ARBA00004245"/>
    </source>
</evidence>
<dbReference type="PANTHER" id="PTHR11501">
    <property type="entry name" value="MICROTUBULE-ASSOCIATED PROTEIN"/>
    <property type="match status" value="1"/>
</dbReference>
<dbReference type="PROSITE" id="PS51491">
    <property type="entry name" value="TAU_MAP_2"/>
    <property type="match status" value="4"/>
</dbReference>
<dbReference type="GO" id="GO:0005874">
    <property type="term" value="C:microtubule"/>
    <property type="evidence" value="ECO:0007669"/>
    <property type="project" value="UniProtKB-KW"/>
</dbReference>
<feature type="compositionally biased region" description="Low complexity" evidence="7">
    <location>
        <begin position="566"/>
        <end position="603"/>
    </location>
</feature>
<dbReference type="Pfam" id="PF00418">
    <property type="entry name" value="Tubulin-binding"/>
    <property type="match status" value="5"/>
</dbReference>